<dbReference type="RefSeq" id="WP_138409990.1">
    <property type="nucleotide sequence ID" value="NZ_QLAE01000040.1"/>
</dbReference>
<evidence type="ECO:0000313" key="3">
    <source>
        <dbReference type="Proteomes" id="UP000306753"/>
    </source>
</evidence>
<dbReference type="OrthoDB" id="9814704at2"/>
<dbReference type="Pfam" id="PF00581">
    <property type="entry name" value="Rhodanese"/>
    <property type="match status" value="1"/>
</dbReference>
<reference evidence="2 3" key="1">
    <citation type="journal article" date="2017" name="Eur. J. Clin. Microbiol. Infect. Dis.">
        <title>Uncommonly isolated clinical Pseudomonas: identification and phylogenetic assignation.</title>
        <authorList>
            <person name="Mulet M."/>
            <person name="Gomila M."/>
            <person name="Ramirez A."/>
            <person name="Cardew S."/>
            <person name="Moore E.R."/>
            <person name="Lalucat J."/>
            <person name="Garcia-Valdes E."/>
        </authorList>
    </citation>
    <scope>NUCLEOTIDE SEQUENCE [LARGE SCALE GENOMIC DNA]</scope>
    <source>
        <strain evidence="2 3">SD129</strain>
    </source>
</reference>
<accession>A0A5R9QHW1</accession>
<protein>
    <submittedName>
        <fullName evidence="2">Rhodanese-like domain-containing protein</fullName>
    </submittedName>
</protein>
<dbReference type="EMBL" id="QLAG01000004">
    <property type="protein sequence ID" value="TLX64811.1"/>
    <property type="molecule type" value="Genomic_DNA"/>
</dbReference>
<dbReference type="PANTHER" id="PTHR43031:SF7">
    <property type="entry name" value="NITRIC OXIDE REDUCTASE FLRD-NAD(+) REDUCTASE"/>
    <property type="match status" value="1"/>
</dbReference>
<gene>
    <name evidence="2" type="ORF">DN820_04800</name>
</gene>
<feature type="domain" description="Rhodanese" evidence="1">
    <location>
        <begin position="43"/>
        <end position="132"/>
    </location>
</feature>
<name>A0A5R9QHW1_9GAMM</name>
<dbReference type="InterPro" id="IPR001763">
    <property type="entry name" value="Rhodanese-like_dom"/>
</dbReference>
<evidence type="ECO:0000259" key="1">
    <source>
        <dbReference type="PROSITE" id="PS50206"/>
    </source>
</evidence>
<dbReference type="CDD" id="cd00158">
    <property type="entry name" value="RHOD"/>
    <property type="match status" value="1"/>
</dbReference>
<dbReference type="PROSITE" id="PS50206">
    <property type="entry name" value="RHODANESE_3"/>
    <property type="match status" value="1"/>
</dbReference>
<dbReference type="InterPro" id="IPR050229">
    <property type="entry name" value="GlpE_sulfurtransferase"/>
</dbReference>
<dbReference type="PANTHER" id="PTHR43031">
    <property type="entry name" value="FAD-DEPENDENT OXIDOREDUCTASE"/>
    <property type="match status" value="1"/>
</dbReference>
<comment type="caution">
    <text evidence="2">The sequence shown here is derived from an EMBL/GenBank/DDBJ whole genome shotgun (WGS) entry which is preliminary data.</text>
</comment>
<sequence length="146" mass="16327">MLRILVLILFSVPAWGHAEEAPLEVEGAMTVNVFQAKRLYDLGAVFVDVRPTREWSWGHIHGAVHLDLHGRFPGLAQGQWPREVPLVIYCDSEVCPSGAAAAQRAVAWGYKQVFYFREGYFAWQLADFPQGKSMEGELSTLSAQAH</sequence>
<dbReference type="Gene3D" id="3.40.250.10">
    <property type="entry name" value="Rhodanese-like domain"/>
    <property type="match status" value="1"/>
</dbReference>
<dbReference type="SMART" id="SM00450">
    <property type="entry name" value="RHOD"/>
    <property type="match status" value="1"/>
</dbReference>
<dbReference type="AlphaFoldDB" id="A0A5R9QHW1"/>
<keyword evidence="3" id="KW-1185">Reference proteome</keyword>
<proteinExistence type="predicted"/>
<organism evidence="2 3">
    <name type="scientific">Stutzerimonas nosocomialis</name>
    <dbReference type="NCBI Taxonomy" id="1056496"/>
    <lineage>
        <taxon>Bacteria</taxon>
        <taxon>Pseudomonadati</taxon>
        <taxon>Pseudomonadota</taxon>
        <taxon>Gammaproteobacteria</taxon>
        <taxon>Pseudomonadales</taxon>
        <taxon>Pseudomonadaceae</taxon>
        <taxon>Stutzerimonas</taxon>
    </lineage>
</organism>
<dbReference type="InterPro" id="IPR036873">
    <property type="entry name" value="Rhodanese-like_dom_sf"/>
</dbReference>
<dbReference type="Proteomes" id="UP000306753">
    <property type="component" value="Unassembled WGS sequence"/>
</dbReference>
<evidence type="ECO:0000313" key="2">
    <source>
        <dbReference type="EMBL" id="TLX64811.1"/>
    </source>
</evidence>
<dbReference type="SUPFAM" id="SSF52821">
    <property type="entry name" value="Rhodanese/Cell cycle control phosphatase"/>
    <property type="match status" value="1"/>
</dbReference>